<dbReference type="InterPro" id="IPR037396">
    <property type="entry name" value="FMN_HAD"/>
</dbReference>
<dbReference type="PANTHER" id="PTHR10578">
    <property type="entry name" value="S -2-HYDROXY-ACID OXIDASE-RELATED"/>
    <property type="match status" value="1"/>
</dbReference>
<evidence type="ECO:0000313" key="4">
    <source>
        <dbReference type="EMBL" id="KAK4223949.1"/>
    </source>
</evidence>
<dbReference type="InterPro" id="IPR013785">
    <property type="entry name" value="Aldolase_TIM"/>
</dbReference>
<sequence>MTRWLALRKPDASPALQLACRAQHFRRWELPRSSYPMTRAGYLTWRSKQKSVAASQVAELLASSEAIQPPLPKEEIDRVAALVRKENLKNDEETQILEDVACLVFLDDQFDDFESKPEIDQDKIVGILRKTWGKMSAPYKTHGRSFPLPPACQSSPQLQHPKMTLSKPPLSSLLSTHDFHQLSLTTLPPKPLAFLTSTATDSHTHRSNTTTYSLLLLRPRILIPVHKPISLCTTLLSSSFLCSSPIYASATSLGKLFHPRGELEIAEACSNLNIAQVISTSASFTLEEICSVGNHAKHFQLYMDKDRENSKKLLKSLQGLGVKSVWLTVDAPVMGKREADERVPVAEEDKEKVLAPMGGTSCITEGEEGALGRVMGSYVDASTCWDDIKWVREQVGEEVKIVLKGVQTGADAKKAMREGVDGIVLSNHGGRSLDTSTATILLLLELQKNCPEVFDKMEVMIDGGVMRGTDVFKALCLGAKGVGIGRGVLCGLAGYGRDGVSRYFEILSKELETSMRMCGVTSLDELHPGFVNTRAVDHLIPDGLGDDHPYAKWKRGGKSKL</sequence>
<name>A0AAN7BIM2_9PEZI</name>
<evidence type="ECO:0000313" key="5">
    <source>
        <dbReference type="Proteomes" id="UP001301958"/>
    </source>
</evidence>
<evidence type="ECO:0000256" key="2">
    <source>
        <dbReference type="ARBA" id="ARBA00023002"/>
    </source>
</evidence>
<accession>A0AAN7BIM2</accession>
<dbReference type="GO" id="GO:0016491">
    <property type="term" value="F:oxidoreductase activity"/>
    <property type="evidence" value="ECO:0007669"/>
    <property type="project" value="UniProtKB-KW"/>
</dbReference>
<dbReference type="Pfam" id="PF13875">
    <property type="entry name" value="DUF4202"/>
    <property type="match status" value="1"/>
</dbReference>
<comment type="cofactor">
    <cofactor evidence="1">
        <name>FMN</name>
        <dbReference type="ChEBI" id="CHEBI:58210"/>
    </cofactor>
</comment>
<evidence type="ECO:0000259" key="3">
    <source>
        <dbReference type="PROSITE" id="PS51349"/>
    </source>
</evidence>
<feature type="domain" description="FMN hydroxy acid dehydrogenase" evidence="3">
    <location>
        <begin position="168"/>
        <end position="536"/>
    </location>
</feature>
<dbReference type="InterPro" id="IPR000262">
    <property type="entry name" value="FMN-dep_DH"/>
</dbReference>
<dbReference type="Pfam" id="PF01070">
    <property type="entry name" value="FMN_dh"/>
    <property type="match status" value="1"/>
</dbReference>
<keyword evidence="5" id="KW-1185">Reference proteome</keyword>
<dbReference type="PANTHER" id="PTHR10578:SF104">
    <property type="entry name" value="CYTOCHROME B2, MITOCHONDRIAL-RELATED"/>
    <property type="match status" value="1"/>
</dbReference>
<dbReference type="InterPro" id="IPR025255">
    <property type="entry name" value="DUF4202"/>
</dbReference>
<gene>
    <name evidence="4" type="ORF">QBC38DRAFT_512040</name>
</gene>
<reference evidence="4" key="1">
    <citation type="journal article" date="2023" name="Mol. Phylogenet. Evol.">
        <title>Genome-scale phylogeny and comparative genomics of the fungal order Sordariales.</title>
        <authorList>
            <person name="Hensen N."/>
            <person name="Bonometti L."/>
            <person name="Westerberg I."/>
            <person name="Brannstrom I.O."/>
            <person name="Guillou S."/>
            <person name="Cros-Aarteil S."/>
            <person name="Calhoun S."/>
            <person name="Haridas S."/>
            <person name="Kuo A."/>
            <person name="Mondo S."/>
            <person name="Pangilinan J."/>
            <person name="Riley R."/>
            <person name="LaButti K."/>
            <person name="Andreopoulos B."/>
            <person name="Lipzen A."/>
            <person name="Chen C."/>
            <person name="Yan M."/>
            <person name="Daum C."/>
            <person name="Ng V."/>
            <person name="Clum A."/>
            <person name="Steindorff A."/>
            <person name="Ohm R.A."/>
            <person name="Martin F."/>
            <person name="Silar P."/>
            <person name="Natvig D.O."/>
            <person name="Lalanne C."/>
            <person name="Gautier V."/>
            <person name="Ament-Velasquez S.L."/>
            <person name="Kruys A."/>
            <person name="Hutchinson M.I."/>
            <person name="Powell A.J."/>
            <person name="Barry K."/>
            <person name="Miller A.N."/>
            <person name="Grigoriev I.V."/>
            <person name="Debuchy R."/>
            <person name="Gladieux P."/>
            <person name="Hiltunen Thoren M."/>
            <person name="Johannesson H."/>
        </authorList>
    </citation>
    <scope>NUCLEOTIDE SEQUENCE</scope>
    <source>
        <strain evidence="4">CBS 990.96</strain>
    </source>
</reference>
<proteinExistence type="predicted"/>
<keyword evidence="2" id="KW-0560">Oxidoreductase</keyword>
<dbReference type="Proteomes" id="UP001301958">
    <property type="component" value="Unassembled WGS sequence"/>
</dbReference>
<reference evidence="4" key="2">
    <citation type="submission" date="2023-05" db="EMBL/GenBank/DDBJ databases">
        <authorList>
            <consortium name="Lawrence Berkeley National Laboratory"/>
            <person name="Steindorff A."/>
            <person name="Hensen N."/>
            <person name="Bonometti L."/>
            <person name="Westerberg I."/>
            <person name="Brannstrom I.O."/>
            <person name="Guillou S."/>
            <person name="Cros-Aarteil S."/>
            <person name="Calhoun S."/>
            <person name="Haridas S."/>
            <person name="Kuo A."/>
            <person name="Mondo S."/>
            <person name="Pangilinan J."/>
            <person name="Riley R."/>
            <person name="Labutti K."/>
            <person name="Andreopoulos B."/>
            <person name="Lipzen A."/>
            <person name="Chen C."/>
            <person name="Yanf M."/>
            <person name="Daum C."/>
            <person name="Ng V."/>
            <person name="Clum A."/>
            <person name="Ohm R."/>
            <person name="Martin F."/>
            <person name="Silar P."/>
            <person name="Natvig D."/>
            <person name="Lalanne C."/>
            <person name="Gautier V."/>
            <person name="Ament-Velasquez S.L."/>
            <person name="Kruys A."/>
            <person name="Hutchinson M.I."/>
            <person name="Powell A.J."/>
            <person name="Barry K."/>
            <person name="Miller A.N."/>
            <person name="Grigoriev I.V."/>
            <person name="Debuchy R."/>
            <person name="Gladieux P."/>
            <person name="Thoren M.H."/>
            <person name="Johannesson H."/>
        </authorList>
    </citation>
    <scope>NUCLEOTIDE SEQUENCE</scope>
    <source>
        <strain evidence="4">CBS 990.96</strain>
    </source>
</reference>
<dbReference type="PROSITE" id="PS51349">
    <property type="entry name" value="FMN_HYDROXY_ACID_DH_2"/>
    <property type="match status" value="1"/>
</dbReference>
<organism evidence="4 5">
    <name type="scientific">Podospora fimiseda</name>
    <dbReference type="NCBI Taxonomy" id="252190"/>
    <lineage>
        <taxon>Eukaryota</taxon>
        <taxon>Fungi</taxon>
        <taxon>Dikarya</taxon>
        <taxon>Ascomycota</taxon>
        <taxon>Pezizomycotina</taxon>
        <taxon>Sordariomycetes</taxon>
        <taxon>Sordariomycetidae</taxon>
        <taxon>Sordariales</taxon>
        <taxon>Podosporaceae</taxon>
        <taxon>Podospora</taxon>
    </lineage>
</organism>
<evidence type="ECO:0000256" key="1">
    <source>
        <dbReference type="ARBA" id="ARBA00001917"/>
    </source>
</evidence>
<protein>
    <submittedName>
        <fullName evidence="4">Cytochrome b2</fullName>
    </submittedName>
</protein>
<dbReference type="EMBL" id="MU865408">
    <property type="protein sequence ID" value="KAK4223949.1"/>
    <property type="molecule type" value="Genomic_DNA"/>
</dbReference>
<dbReference type="AlphaFoldDB" id="A0AAN7BIM2"/>
<comment type="caution">
    <text evidence="4">The sequence shown here is derived from an EMBL/GenBank/DDBJ whole genome shotgun (WGS) entry which is preliminary data.</text>
</comment>
<dbReference type="SUPFAM" id="SSF51395">
    <property type="entry name" value="FMN-linked oxidoreductases"/>
    <property type="match status" value="1"/>
</dbReference>
<dbReference type="Gene3D" id="3.20.20.70">
    <property type="entry name" value="Aldolase class I"/>
    <property type="match status" value="1"/>
</dbReference>